<dbReference type="PANTHER" id="PTHR46957:SF3">
    <property type="entry name" value="CYTOKINE RECEPTOR"/>
    <property type="match status" value="1"/>
</dbReference>
<dbReference type="InterPro" id="IPR036179">
    <property type="entry name" value="Ig-like_dom_sf"/>
</dbReference>
<dbReference type="SMART" id="SM00060">
    <property type="entry name" value="FN3"/>
    <property type="match status" value="4"/>
</dbReference>
<keyword evidence="1" id="KW-0812">Transmembrane</keyword>
<dbReference type="PROSITE" id="PS50853">
    <property type="entry name" value="FN3"/>
    <property type="match status" value="2"/>
</dbReference>
<name>A0A158Q3N1_DRAME</name>
<evidence type="ECO:0000313" key="4">
    <source>
        <dbReference type="EMBL" id="VDN57139.1"/>
    </source>
</evidence>
<evidence type="ECO:0000313" key="7">
    <source>
        <dbReference type="WBParaSite" id="DME_0000275201-mRNA-1"/>
    </source>
</evidence>
<dbReference type="InterPro" id="IPR002602">
    <property type="entry name" value="DB"/>
</dbReference>
<feature type="domain" description="Ig-like" evidence="2">
    <location>
        <begin position="1060"/>
        <end position="1156"/>
    </location>
</feature>
<dbReference type="InterPro" id="IPR050713">
    <property type="entry name" value="RTP_Phos/Ushers"/>
</dbReference>
<dbReference type="Pfam" id="PF00041">
    <property type="entry name" value="fn3"/>
    <property type="match status" value="2"/>
</dbReference>
<evidence type="ECO:0000313" key="5">
    <source>
        <dbReference type="Proteomes" id="UP000038040"/>
    </source>
</evidence>
<organism evidence="5 7">
    <name type="scientific">Dracunculus medinensis</name>
    <name type="common">Guinea worm</name>
    <dbReference type="NCBI Taxonomy" id="318479"/>
    <lineage>
        <taxon>Eukaryota</taxon>
        <taxon>Metazoa</taxon>
        <taxon>Ecdysozoa</taxon>
        <taxon>Nematoda</taxon>
        <taxon>Chromadorea</taxon>
        <taxon>Rhabditida</taxon>
        <taxon>Spirurina</taxon>
        <taxon>Dracunculoidea</taxon>
        <taxon>Dracunculidae</taxon>
        <taxon>Dracunculus</taxon>
    </lineage>
</organism>
<dbReference type="InterPro" id="IPR003961">
    <property type="entry name" value="FN3_dom"/>
</dbReference>
<evidence type="ECO:0000259" key="2">
    <source>
        <dbReference type="PROSITE" id="PS50835"/>
    </source>
</evidence>
<dbReference type="OrthoDB" id="5843172at2759"/>
<dbReference type="SUPFAM" id="SSF49265">
    <property type="entry name" value="Fibronectin type III"/>
    <property type="match status" value="3"/>
</dbReference>
<evidence type="ECO:0000313" key="6">
    <source>
        <dbReference type="Proteomes" id="UP000274756"/>
    </source>
</evidence>
<gene>
    <name evidence="4" type="ORF">DME_LOCUS7112</name>
</gene>
<feature type="domain" description="Fibronectin type-III" evidence="3">
    <location>
        <begin position="575"/>
        <end position="668"/>
    </location>
</feature>
<dbReference type="Proteomes" id="UP000274756">
    <property type="component" value="Unassembled WGS sequence"/>
</dbReference>
<keyword evidence="1" id="KW-1133">Transmembrane helix</keyword>
<dbReference type="Pfam" id="PF01682">
    <property type="entry name" value="DB"/>
    <property type="match status" value="4"/>
</dbReference>
<dbReference type="SUPFAM" id="SSF48726">
    <property type="entry name" value="Immunoglobulin"/>
    <property type="match status" value="1"/>
</dbReference>
<evidence type="ECO:0000256" key="1">
    <source>
        <dbReference type="SAM" id="Phobius"/>
    </source>
</evidence>
<feature type="domain" description="Fibronectin type-III" evidence="3">
    <location>
        <begin position="817"/>
        <end position="904"/>
    </location>
</feature>
<accession>A0A158Q3N1</accession>
<feature type="transmembrane region" description="Helical" evidence="1">
    <location>
        <begin position="45"/>
        <end position="63"/>
    </location>
</feature>
<dbReference type="InterPro" id="IPR036116">
    <property type="entry name" value="FN3_sf"/>
</dbReference>
<keyword evidence="1" id="KW-0472">Membrane</keyword>
<proteinExistence type="predicted"/>
<evidence type="ECO:0000259" key="3">
    <source>
        <dbReference type="PROSITE" id="PS50853"/>
    </source>
</evidence>
<dbReference type="PROSITE" id="PS50835">
    <property type="entry name" value="IG_LIKE"/>
    <property type="match status" value="1"/>
</dbReference>
<feature type="transmembrane region" description="Helical" evidence="1">
    <location>
        <begin position="1380"/>
        <end position="1402"/>
    </location>
</feature>
<dbReference type="GO" id="GO:0016020">
    <property type="term" value="C:membrane"/>
    <property type="evidence" value="ECO:0007669"/>
    <property type="project" value="UniProtKB-SubCell"/>
</dbReference>
<dbReference type="Proteomes" id="UP000038040">
    <property type="component" value="Unplaced"/>
</dbReference>
<dbReference type="InterPro" id="IPR007110">
    <property type="entry name" value="Ig-like_dom"/>
</dbReference>
<dbReference type="STRING" id="318479.A0A158Q3N1"/>
<dbReference type="Gene3D" id="2.60.40.10">
    <property type="entry name" value="Immunoglobulins"/>
    <property type="match status" value="5"/>
</dbReference>
<dbReference type="InterPro" id="IPR013783">
    <property type="entry name" value="Ig-like_fold"/>
</dbReference>
<protein>
    <submittedName>
        <fullName evidence="7">Ig-like and fibronectin type-III domain-containing protein C25G4.10</fullName>
    </submittedName>
</protein>
<dbReference type="WBParaSite" id="DME_0000275201-mRNA-1">
    <property type="protein sequence ID" value="DME_0000275201-mRNA-1"/>
    <property type="gene ID" value="DME_0000275201"/>
</dbReference>
<sequence length="1487" mass="166690">MDSSSPAVEWWDIYIYCIHRLFTNKTCNVVILKSLTFSLFLSRKISAMFLFICMFLLFSSSYIQCLELHLTTSDEGYVTVIQGFAARLECTLSTCVRHAATVVWFKDDIPLFNATNFLASSGVDPNTVLLQHRVEYDREKDCASSCSDSKLCEDGSHCLDNRCCPCTSEEFTLVLKNLTFDDAESGLKGGFHENISYDYSECCEKKGISPLCKAMCKPKDMHIHYFDPTSCKTDDYKNFLSCATEGGNRSHVQCCKTQLVPSFCYDFCSGNFQMLRKSHRLCLYYLPEIFECYNRAYLPYPDHPLDLIVNAIGSDELKVCWQPPQPHGMPLLSGDYEEPNVGTDEEFADSTTLAPISVKLRRKRQTWLFVTHDSTTNDSTVREFKFEEVNTTETCLTLKDLRSATRYIVYVTASNKFGMSVPSTRALATTNAIASSSNTSLPEIERISSILDRFNTNKKKKNRLETRICAKFSDCCTKNGASPYCVSKMCNIKSMPNALETIAISTSCRSEWSKVSPCLADGRNHTDCCIRKGVQHDCLKICGGLPEALSVHSLLCLNLDIPAIYQCLRQGYETRPSPPVNVTVNVFDDSVEIEWQEPESNAHLVESFSLFLVKNSRGAEIIEIHNVTSPHTEYGLDPDSEYTVYLQSHSSAGDSLYSTSQIFFTNPYDSAICKTGKPLYDPNGHKYNCVPGIRECPISYECIVAKNSDVDTYCCPKSVNEESTVEECCRSRGISQNCLKHCYYNSSLTEECSEFSDFWVQCASDGHDHSKCCIEFDLPSDCMDACRHPFVLKKECISHAPLLSKCYFARYLSIPKVVSNLEVVSRNISSVLLSWDLSSDASVQQYEVQLFKQGSLYKKANTSTNSYQFDNLESGTNYTAHIISYSKSASSPPSLSIAFQTLTDNANILVPTTPVSSWTTVTTNDKWYVMEDLFLDKLYEVYVVASDGRVTSRSSSVITILAAPDELSLPEPVIIIDPNYTNRTYFIGQQIGLKCSVNSRNALNLDLIVGTKMYHNNPPSMTIETSITIDEKVNGITCIVMDTDGRQNRAYAHIFVQFGPEVTMPVQQINAYDDLSAEIHCTIKAYPEPNVIWTYRQSQNSLSMQTINGPVFMKKLSNNEYDFVLFIKNVTGRNGFYSCRSKGFGDVIVSKEAELVVSKADLPLSPRFVLQCCVDAQISDNCLKACSVNPEFIDDDCSVHSNALIECAKDGRDHRRCCMDFNIPSECLGLCSSNSKIDLPHCSMFAAKAVACMIRGHESAPPAPGPIHYENLSHRSIKVYSLNPFFLLFLHKTHYASSKVVTSGIKAEEFKAVYRIHWNEAEPGSYKVYAVYYRPENSDDDFIVKKTTDNEMIIDDLEPNTNYDLALLNISEYSRSRSSLVLPLCFILIVLLIAIVGILYTSRIITLPQMFRRWQRSPLTDRDPSVAFENPGYGTEVQIRGLSSHSAGGGGGAGEIDWQNAELEIANNAISRESTNNGMRYAKLNSS</sequence>
<reference evidence="4 6" key="2">
    <citation type="submission" date="2018-11" db="EMBL/GenBank/DDBJ databases">
        <authorList>
            <consortium name="Pathogen Informatics"/>
        </authorList>
    </citation>
    <scope>NUCLEOTIDE SEQUENCE [LARGE SCALE GENOMIC DNA]</scope>
</reference>
<dbReference type="PANTHER" id="PTHR46957">
    <property type="entry name" value="CYTOKINE RECEPTOR"/>
    <property type="match status" value="1"/>
</dbReference>
<dbReference type="AlphaFoldDB" id="A0A158Q3N1"/>
<dbReference type="EMBL" id="UYYG01001158">
    <property type="protein sequence ID" value="VDN57139.1"/>
    <property type="molecule type" value="Genomic_DNA"/>
</dbReference>
<reference evidence="7" key="1">
    <citation type="submission" date="2016-04" db="UniProtKB">
        <authorList>
            <consortium name="WormBaseParasite"/>
        </authorList>
    </citation>
    <scope>IDENTIFICATION</scope>
</reference>
<dbReference type="CDD" id="cd00063">
    <property type="entry name" value="FN3"/>
    <property type="match status" value="4"/>
</dbReference>
<keyword evidence="6" id="KW-1185">Reference proteome</keyword>